<keyword evidence="10" id="KW-1185">Reference proteome</keyword>
<comment type="caution">
    <text evidence="9">The sequence shown here is derived from an EMBL/GenBank/DDBJ whole genome shotgun (WGS) entry which is preliminary data.</text>
</comment>
<evidence type="ECO:0000256" key="1">
    <source>
        <dbReference type="ARBA" id="ARBA00004569"/>
    </source>
</evidence>
<keyword evidence="4" id="KW-0560">Oxidoreductase</keyword>
<evidence type="ECO:0000313" key="9">
    <source>
        <dbReference type="EMBL" id="KAK7816066.1"/>
    </source>
</evidence>
<reference evidence="9 10" key="1">
    <citation type="journal article" date="2023" name="bioRxiv">
        <title>Conserved and derived expression patterns and positive selection on dental genes reveal complex evolutionary context of ever-growing rodent molars.</title>
        <authorList>
            <person name="Calamari Z.T."/>
            <person name="Song A."/>
            <person name="Cohen E."/>
            <person name="Akter M."/>
            <person name="Roy R.D."/>
            <person name="Hallikas O."/>
            <person name="Christensen M.M."/>
            <person name="Li P."/>
            <person name="Marangoni P."/>
            <person name="Jernvall J."/>
            <person name="Klein O.D."/>
        </authorList>
    </citation>
    <scope>NUCLEOTIDE SEQUENCE [LARGE SCALE GENOMIC DNA]</scope>
    <source>
        <strain evidence="9">V071</strain>
    </source>
</reference>
<evidence type="ECO:0000256" key="3">
    <source>
        <dbReference type="ARBA" id="ARBA00022927"/>
    </source>
</evidence>
<dbReference type="PANTHER" id="PTHR21622:SF0">
    <property type="entry name" value="COILED-COIL-HELIX-COILED-COIL-HELIX DOMAIN CONTAINING 4"/>
    <property type="match status" value="1"/>
</dbReference>
<keyword evidence="7" id="KW-1015">Disulfide bond</keyword>
<organism evidence="9 10">
    <name type="scientific">Myodes glareolus</name>
    <name type="common">Bank vole</name>
    <name type="synonym">Clethrionomys glareolus</name>
    <dbReference type="NCBI Taxonomy" id="447135"/>
    <lineage>
        <taxon>Eukaryota</taxon>
        <taxon>Metazoa</taxon>
        <taxon>Chordata</taxon>
        <taxon>Craniata</taxon>
        <taxon>Vertebrata</taxon>
        <taxon>Euteleostomi</taxon>
        <taxon>Mammalia</taxon>
        <taxon>Eutheria</taxon>
        <taxon>Euarchontoglires</taxon>
        <taxon>Glires</taxon>
        <taxon>Rodentia</taxon>
        <taxon>Myomorpha</taxon>
        <taxon>Muroidea</taxon>
        <taxon>Cricetidae</taxon>
        <taxon>Arvicolinae</taxon>
        <taxon>Myodes</taxon>
    </lineage>
</organism>
<keyword evidence="2" id="KW-0813">Transport</keyword>
<dbReference type="AlphaFoldDB" id="A0AAW0IPN2"/>
<sequence>MSYCRQEEKDQIIFVTKEEHETPSSVELVADDPNDPYEEHGLMLPNGNINWNCPYLGEMASGHCREQFKSAFHCFHYSKEEI</sequence>
<name>A0AAW0IPN2_MYOGA</name>
<keyword evidence="5" id="KW-0811">Translocation</keyword>
<comment type="subcellular location">
    <subcellularLocation>
        <location evidence="1">Mitochondrion intermembrane space</location>
    </subcellularLocation>
</comment>
<keyword evidence="3" id="KW-0653">Protein transport</keyword>
<proteinExistence type="predicted"/>
<evidence type="ECO:0000313" key="10">
    <source>
        <dbReference type="Proteomes" id="UP001488838"/>
    </source>
</evidence>
<dbReference type="InterPro" id="IPR039289">
    <property type="entry name" value="CHCHD4"/>
</dbReference>
<dbReference type="GO" id="GO:0015035">
    <property type="term" value="F:protein-disulfide reductase activity"/>
    <property type="evidence" value="ECO:0007669"/>
    <property type="project" value="InterPro"/>
</dbReference>
<keyword evidence="6" id="KW-0496">Mitochondrion</keyword>
<keyword evidence="8" id="KW-0676">Redox-active center</keyword>
<evidence type="ECO:0000256" key="7">
    <source>
        <dbReference type="ARBA" id="ARBA00023157"/>
    </source>
</evidence>
<evidence type="ECO:0000256" key="6">
    <source>
        <dbReference type="ARBA" id="ARBA00023128"/>
    </source>
</evidence>
<dbReference type="Gene3D" id="1.10.287.2900">
    <property type="match status" value="1"/>
</dbReference>
<accession>A0AAW0IPN2</accession>
<evidence type="ECO:0000256" key="4">
    <source>
        <dbReference type="ARBA" id="ARBA00023002"/>
    </source>
</evidence>
<evidence type="ECO:0000256" key="5">
    <source>
        <dbReference type="ARBA" id="ARBA00023010"/>
    </source>
</evidence>
<gene>
    <name evidence="9" type="ORF">U0070_024802</name>
</gene>
<evidence type="ECO:0000256" key="2">
    <source>
        <dbReference type="ARBA" id="ARBA00022448"/>
    </source>
</evidence>
<dbReference type="Proteomes" id="UP001488838">
    <property type="component" value="Unassembled WGS sequence"/>
</dbReference>
<dbReference type="PANTHER" id="PTHR21622">
    <property type="entry name" value="COILED-COIL-HELIX-COILED-COIL-HELIX DOMAIN CONTAINING 4"/>
    <property type="match status" value="1"/>
</dbReference>
<protein>
    <submittedName>
        <fullName evidence="9">Uncharacterized protein</fullName>
    </submittedName>
</protein>
<dbReference type="EMBL" id="JBBHLL010000106">
    <property type="protein sequence ID" value="KAK7816066.1"/>
    <property type="molecule type" value="Genomic_DNA"/>
</dbReference>
<evidence type="ECO:0000256" key="8">
    <source>
        <dbReference type="ARBA" id="ARBA00023284"/>
    </source>
</evidence>
<dbReference type="GO" id="GO:0045041">
    <property type="term" value="P:protein import into mitochondrial intermembrane space"/>
    <property type="evidence" value="ECO:0007669"/>
    <property type="project" value="InterPro"/>
</dbReference>
<dbReference type="GO" id="GO:0005758">
    <property type="term" value="C:mitochondrial intermembrane space"/>
    <property type="evidence" value="ECO:0007669"/>
    <property type="project" value="UniProtKB-SubCell"/>
</dbReference>